<dbReference type="InterPro" id="IPR038673">
    <property type="entry name" value="OprB_sf"/>
</dbReference>
<dbReference type="PANTHER" id="PTHR37944:SF1">
    <property type="entry name" value="PORIN B"/>
    <property type="match status" value="1"/>
</dbReference>
<dbReference type="Pfam" id="PF04966">
    <property type="entry name" value="OprB"/>
    <property type="match status" value="1"/>
</dbReference>
<accession>A0A0D6NJY6</accession>
<evidence type="ECO:0000313" key="5">
    <source>
        <dbReference type="EMBL" id="GAN66359.1"/>
    </source>
</evidence>
<dbReference type="Proteomes" id="UP000270034">
    <property type="component" value="Chromosome"/>
</dbReference>
<dbReference type="EMBL" id="AP018515">
    <property type="protein sequence ID" value="BBC79731.1"/>
    <property type="molecule type" value="Genomic_DNA"/>
</dbReference>
<name>A0A2Z5ZGL7_9PROT</name>
<evidence type="ECO:0000313" key="6">
    <source>
        <dbReference type="Proteomes" id="UP000032670"/>
    </source>
</evidence>
<dbReference type="KEGG" id="aot:AcetOri_orf02076"/>
<dbReference type="Proteomes" id="UP000032670">
    <property type="component" value="Unassembled WGS sequence"/>
</dbReference>
<dbReference type="GO" id="GO:0016020">
    <property type="term" value="C:membrane"/>
    <property type="evidence" value="ECO:0007669"/>
    <property type="project" value="InterPro"/>
</dbReference>
<dbReference type="GO" id="GO:0008643">
    <property type="term" value="P:carbohydrate transport"/>
    <property type="evidence" value="ECO:0007669"/>
    <property type="project" value="InterPro"/>
</dbReference>
<dbReference type="InterPro" id="IPR007049">
    <property type="entry name" value="Carb-sel_porin_OprB"/>
</dbReference>
<protein>
    <submittedName>
        <fullName evidence="4">Porin B carbohydrate-selective OprB</fullName>
    </submittedName>
</protein>
<dbReference type="PANTHER" id="PTHR37944">
    <property type="entry name" value="PORIN B"/>
    <property type="match status" value="1"/>
</dbReference>
<evidence type="ECO:0000313" key="7">
    <source>
        <dbReference type="Proteomes" id="UP000270034"/>
    </source>
</evidence>
<dbReference type="STRING" id="1231341.Abor_019_038"/>
<proteinExistence type="inferred from homology"/>
<comment type="similarity">
    <text evidence="1 2">Belongs to the OprB family.</text>
</comment>
<evidence type="ECO:0000313" key="4">
    <source>
        <dbReference type="EMBL" id="BBC79731.1"/>
    </source>
</evidence>
<dbReference type="Gene3D" id="2.40.160.180">
    <property type="entry name" value="Carbohydrate-selective porin OprB"/>
    <property type="match status" value="1"/>
</dbReference>
<accession>A0A2Z5ZGL7</accession>
<feature type="region of interest" description="Disordered" evidence="3">
    <location>
        <begin position="1"/>
        <end position="23"/>
    </location>
</feature>
<evidence type="ECO:0000256" key="3">
    <source>
        <dbReference type="SAM" id="MobiDB-lite"/>
    </source>
</evidence>
<reference evidence="4 7" key="2">
    <citation type="submission" date="2018-02" db="EMBL/GenBank/DDBJ databases">
        <title>Acetobacter orientalis genome.</title>
        <authorList>
            <person name="Nakashima N."/>
            <person name="Tamura T."/>
        </authorList>
    </citation>
    <scope>NUCLEOTIDE SEQUENCE [LARGE SCALE GENOMIC DNA]</scope>
    <source>
        <strain evidence="4 7">FAN1</strain>
    </source>
</reference>
<evidence type="ECO:0000256" key="2">
    <source>
        <dbReference type="RuleBase" id="RU363072"/>
    </source>
</evidence>
<dbReference type="EMBL" id="BAMX01000019">
    <property type="protein sequence ID" value="GAN66359.1"/>
    <property type="molecule type" value="Genomic_DNA"/>
</dbReference>
<organism evidence="4 7">
    <name type="scientific">Acetobacter orientalis</name>
    <dbReference type="NCBI Taxonomy" id="146474"/>
    <lineage>
        <taxon>Bacteria</taxon>
        <taxon>Pseudomonadati</taxon>
        <taxon>Pseudomonadota</taxon>
        <taxon>Alphaproteobacteria</taxon>
        <taxon>Acetobacterales</taxon>
        <taxon>Acetobacteraceae</taxon>
        <taxon>Acetobacter</taxon>
    </lineage>
</organism>
<keyword evidence="6" id="KW-1185">Reference proteome</keyword>
<evidence type="ECO:0000256" key="1">
    <source>
        <dbReference type="ARBA" id="ARBA00008769"/>
    </source>
</evidence>
<reference evidence="5 6" key="1">
    <citation type="submission" date="2012-11" db="EMBL/GenBank/DDBJ databases">
        <title>Whole genome sequence of Acetobacter orientalis 21F-2.</title>
        <authorList>
            <person name="Azuma Y."/>
            <person name="Higashiura N."/>
            <person name="Hirakawa H."/>
            <person name="Matsushita K."/>
        </authorList>
    </citation>
    <scope>NUCLEOTIDE SEQUENCE [LARGE SCALE GENOMIC DNA]</scope>
    <source>
        <strain evidence="5 6">21F-2</strain>
    </source>
</reference>
<dbReference type="InterPro" id="IPR052932">
    <property type="entry name" value="OprB_Porin"/>
</dbReference>
<sequence length="586" mass="63734">MRQSQERRTKRRTTSCFSKHPDKTRDKGFVALAAMALWSGAYTHAGYAAPVSLEKSVAPVTDSIVSPASKARPNPTAAIRPLNTGQLDAGSLGPDPSAIKRPSNTPIPPSGVPILPSPGYATMSVPSYAPAGEEQGAAHTLELDALTNWEGPSGLLPPRLDALRRMDMNDPYYVPTAGTGHLVPFLNKPRAWMHDRGFTFSFTYKGEAMGVATGGLKKGVSYVHELTLQGIFDLERMARLKGWSVHALVMERAGKALQSGRLGENYIAMQEVYSLSGNVAAHLVDLYAEKRTLHNKLDVIFGRMSLTHVFATSPLLCSFMVTCSAPVALKQNPGFSVYPKATWGARVRLRPTRDTALQVGAYSVSALTDNPSGWSWGAENTTGLSLPVEFTWQPFLTRNRLPGHYVIGYAHDTTRYADKVASSLPAKVAATIPGRRSAPSDMFWLEADQMVYRLGGRNMMAGGYLMAGYVHVTPRVVNLSDQAYGGFSFVGLIPGRLTDRFGALYSWYHVSRRRRESQLIAQDAGLPLGAGVHGVQDNSHVIESYYAIDAAPGLLIQPSFQYMIHPGETHHIKDAAIIGLKLIANL</sequence>
<feature type="region of interest" description="Disordered" evidence="3">
    <location>
        <begin position="67"/>
        <end position="111"/>
    </location>
</feature>
<dbReference type="GO" id="GO:0015288">
    <property type="term" value="F:porin activity"/>
    <property type="evidence" value="ECO:0007669"/>
    <property type="project" value="InterPro"/>
</dbReference>
<gene>
    <name evidence="5" type="ORF">Abor_019_038</name>
    <name evidence="4" type="ORF">AcetOrient_orf02076</name>
</gene>
<dbReference type="AlphaFoldDB" id="A0A2Z5ZGL7"/>